<dbReference type="InterPro" id="IPR027413">
    <property type="entry name" value="GROEL-like_equatorial_sf"/>
</dbReference>
<evidence type="ECO:0000256" key="4">
    <source>
        <dbReference type="ARBA" id="ARBA00022741"/>
    </source>
</evidence>
<dbReference type="GO" id="GO:0051082">
    <property type="term" value="F:unfolded protein binding"/>
    <property type="evidence" value="ECO:0007669"/>
    <property type="project" value="InterPro"/>
</dbReference>
<dbReference type="InterPro" id="IPR012721">
    <property type="entry name" value="Chap_CCT_theta"/>
</dbReference>
<keyword evidence="5 7" id="KW-0067">ATP-binding</keyword>
<dbReference type="InterPro" id="IPR027410">
    <property type="entry name" value="TCP-1-like_intermed_sf"/>
</dbReference>
<protein>
    <recommendedName>
        <fullName evidence="9">CCT-theta</fullName>
    </recommendedName>
</protein>
<reference evidence="8" key="1">
    <citation type="submission" date="2021-01" db="EMBL/GenBank/DDBJ databases">
        <authorList>
            <person name="Corre E."/>
            <person name="Pelletier E."/>
            <person name="Niang G."/>
            <person name="Scheremetjew M."/>
            <person name="Finn R."/>
            <person name="Kale V."/>
            <person name="Holt S."/>
            <person name="Cochrane G."/>
            <person name="Meng A."/>
            <person name="Brown T."/>
            <person name="Cohen L."/>
        </authorList>
    </citation>
    <scope>NUCLEOTIDE SEQUENCE</scope>
    <source>
        <strain evidence="8">Isolate 1302-5</strain>
    </source>
</reference>
<evidence type="ECO:0000256" key="3">
    <source>
        <dbReference type="ARBA" id="ARBA00022490"/>
    </source>
</evidence>
<name>A0A7S4JV19_9STRA</name>
<dbReference type="CDD" id="cd03341">
    <property type="entry name" value="TCP1_theta"/>
    <property type="match status" value="1"/>
</dbReference>
<evidence type="ECO:0008006" key="9">
    <source>
        <dbReference type="Google" id="ProtNLM"/>
    </source>
</evidence>
<comment type="subcellular location">
    <subcellularLocation>
        <location evidence="1">Cytoplasm</location>
    </subcellularLocation>
</comment>
<dbReference type="GO" id="GO:0016887">
    <property type="term" value="F:ATP hydrolysis activity"/>
    <property type="evidence" value="ECO:0007669"/>
    <property type="project" value="InterPro"/>
</dbReference>
<dbReference type="SUPFAM" id="SSF52029">
    <property type="entry name" value="GroEL apical domain-like"/>
    <property type="match status" value="1"/>
</dbReference>
<dbReference type="PANTHER" id="PTHR11353">
    <property type="entry name" value="CHAPERONIN"/>
    <property type="match status" value="1"/>
</dbReference>
<dbReference type="PRINTS" id="PR00304">
    <property type="entry name" value="TCOMPLEXTCP1"/>
</dbReference>
<evidence type="ECO:0000256" key="6">
    <source>
        <dbReference type="ARBA" id="ARBA00023186"/>
    </source>
</evidence>
<dbReference type="Gene3D" id="3.30.260.10">
    <property type="entry name" value="TCP-1-like chaperonin intermediate domain"/>
    <property type="match status" value="1"/>
</dbReference>
<dbReference type="InterPro" id="IPR002423">
    <property type="entry name" value="Cpn60/GroEL/TCP-1"/>
</dbReference>
<dbReference type="Pfam" id="PF00118">
    <property type="entry name" value="Cpn60_TCP1"/>
    <property type="match status" value="1"/>
</dbReference>
<accession>A0A7S4JV19</accession>
<comment type="similarity">
    <text evidence="2 7">Belongs to the TCP-1 chaperonin family.</text>
</comment>
<evidence type="ECO:0000256" key="7">
    <source>
        <dbReference type="RuleBase" id="RU004187"/>
    </source>
</evidence>
<evidence type="ECO:0000313" key="8">
    <source>
        <dbReference type="EMBL" id="CAE2274144.1"/>
    </source>
</evidence>
<sequence length="549" mass="57761">MTSMALNSAAGLSGMLKDGHRHFEGVEGAVLRNVEAAKDLSRIIASSLGPNGMNKLVVNHLGRIIVTSDCAAIVRELEIEHPAARMLSMASETQDKECGDGTNLTVSFAGELLTNTEDLIRMGLHPSEIVAGYRAAGEKLMEILPTLTCSEMADGRSKEELIRVVTPVLAAKQHGSESILAPLVADACLGVVNRKGKATINPESVRVAKILGGSVGQSKVIHGFVALRGVETTVKFADAAKVCVFGCGIEASTTEAKGTVLMKDADDLKGYNLTEEKKMEEIIKSISDAGTKVVVSGGSISEMAMHFIERYGMMCMKIGSKWELRRLCSAVNATALVRLGPPTPDEMGYADSVKVQEVGGRRITVFSQSEESAKDGCRLSTILLRASTSNLLQDLERAVDDGVHAAKTACRDARLVPGAGAVEMELSTQIRTFADSRPGLDQYAIRAFASCLEFVPRTLAQNAGLDAQAVVAALGAAHANGDAKAGVDIEAADGKGSGVCECRALDLLAAKTSAFQLAIDAALTVLRVDQIIMAKQAGGGMKNATMGQT</sequence>
<dbReference type="InterPro" id="IPR017998">
    <property type="entry name" value="Chaperone_TCP-1"/>
</dbReference>
<dbReference type="GO" id="GO:0005737">
    <property type="term" value="C:cytoplasm"/>
    <property type="evidence" value="ECO:0007669"/>
    <property type="project" value="UniProtKB-SubCell"/>
</dbReference>
<dbReference type="Gene3D" id="3.50.7.10">
    <property type="entry name" value="GroEL"/>
    <property type="match status" value="1"/>
</dbReference>
<keyword evidence="6 7" id="KW-0143">Chaperone</keyword>
<keyword evidence="4 7" id="KW-0547">Nucleotide-binding</keyword>
<dbReference type="Gene3D" id="1.10.560.10">
    <property type="entry name" value="GroEL-like equatorial domain"/>
    <property type="match status" value="1"/>
</dbReference>
<dbReference type="SUPFAM" id="SSF54849">
    <property type="entry name" value="GroEL-intermediate domain like"/>
    <property type="match status" value="1"/>
</dbReference>
<dbReference type="GO" id="GO:0140662">
    <property type="term" value="F:ATP-dependent protein folding chaperone"/>
    <property type="evidence" value="ECO:0007669"/>
    <property type="project" value="InterPro"/>
</dbReference>
<gene>
    <name evidence="8" type="ORF">OAUR00152_LOCUS33834</name>
</gene>
<dbReference type="NCBIfam" id="TIGR02346">
    <property type="entry name" value="chap_CCT_theta"/>
    <property type="match status" value="1"/>
</dbReference>
<evidence type="ECO:0000256" key="2">
    <source>
        <dbReference type="ARBA" id="ARBA00008020"/>
    </source>
</evidence>
<organism evidence="8">
    <name type="scientific">Odontella aurita</name>
    <dbReference type="NCBI Taxonomy" id="265563"/>
    <lineage>
        <taxon>Eukaryota</taxon>
        <taxon>Sar</taxon>
        <taxon>Stramenopiles</taxon>
        <taxon>Ochrophyta</taxon>
        <taxon>Bacillariophyta</taxon>
        <taxon>Mediophyceae</taxon>
        <taxon>Biddulphiophycidae</taxon>
        <taxon>Eupodiscales</taxon>
        <taxon>Odontellaceae</taxon>
        <taxon>Odontella</taxon>
    </lineage>
</organism>
<keyword evidence="3" id="KW-0963">Cytoplasm</keyword>
<dbReference type="SUPFAM" id="SSF48592">
    <property type="entry name" value="GroEL equatorial domain-like"/>
    <property type="match status" value="1"/>
</dbReference>
<dbReference type="FunFam" id="3.50.7.10:FF:000008">
    <property type="entry name" value="T-complex protein 1 subunit theta"/>
    <property type="match status" value="1"/>
</dbReference>
<dbReference type="InterPro" id="IPR027409">
    <property type="entry name" value="GroEL-like_apical_dom_sf"/>
</dbReference>
<proteinExistence type="inferred from homology"/>
<evidence type="ECO:0000256" key="1">
    <source>
        <dbReference type="ARBA" id="ARBA00004496"/>
    </source>
</evidence>
<dbReference type="AlphaFoldDB" id="A0A7S4JV19"/>
<evidence type="ECO:0000256" key="5">
    <source>
        <dbReference type="ARBA" id="ARBA00022840"/>
    </source>
</evidence>
<dbReference type="GO" id="GO:0005524">
    <property type="term" value="F:ATP binding"/>
    <property type="evidence" value="ECO:0007669"/>
    <property type="project" value="UniProtKB-KW"/>
</dbReference>
<dbReference type="EMBL" id="HBKQ01048973">
    <property type="protein sequence ID" value="CAE2274144.1"/>
    <property type="molecule type" value="Transcribed_RNA"/>
</dbReference>